<protein>
    <submittedName>
        <fullName evidence="2">Uncharacterized protein</fullName>
    </submittedName>
</protein>
<comment type="caution">
    <text evidence="2">The sequence shown here is derived from an EMBL/GenBank/DDBJ whole genome shotgun (WGS) entry which is preliminary data.</text>
</comment>
<accession>A0AAW1WE72</accession>
<feature type="coiled-coil region" evidence="1">
    <location>
        <begin position="82"/>
        <end position="116"/>
    </location>
</feature>
<organism evidence="2 3">
    <name type="scientific">Rubus argutus</name>
    <name type="common">Southern blackberry</name>
    <dbReference type="NCBI Taxonomy" id="59490"/>
    <lineage>
        <taxon>Eukaryota</taxon>
        <taxon>Viridiplantae</taxon>
        <taxon>Streptophyta</taxon>
        <taxon>Embryophyta</taxon>
        <taxon>Tracheophyta</taxon>
        <taxon>Spermatophyta</taxon>
        <taxon>Magnoliopsida</taxon>
        <taxon>eudicotyledons</taxon>
        <taxon>Gunneridae</taxon>
        <taxon>Pentapetalae</taxon>
        <taxon>rosids</taxon>
        <taxon>fabids</taxon>
        <taxon>Rosales</taxon>
        <taxon>Rosaceae</taxon>
        <taxon>Rosoideae</taxon>
        <taxon>Rosoideae incertae sedis</taxon>
        <taxon>Rubus</taxon>
    </lineage>
</organism>
<dbReference type="AlphaFoldDB" id="A0AAW1WE72"/>
<keyword evidence="3" id="KW-1185">Reference proteome</keyword>
<proteinExistence type="predicted"/>
<evidence type="ECO:0000313" key="3">
    <source>
        <dbReference type="Proteomes" id="UP001457282"/>
    </source>
</evidence>
<gene>
    <name evidence="2" type="ORF">M0R45_031498</name>
</gene>
<dbReference type="EMBL" id="JBEDUW010000006">
    <property type="protein sequence ID" value="KAK9923064.1"/>
    <property type="molecule type" value="Genomic_DNA"/>
</dbReference>
<keyword evidence="1" id="KW-0175">Coiled coil</keyword>
<reference evidence="2 3" key="1">
    <citation type="journal article" date="2023" name="G3 (Bethesda)">
        <title>A chromosome-length genome assembly and annotation of blackberry (Rubus argutus, cv. 'Hillquist').</title>
        <authorList>
            <person name="Bruna T."/>
            <person name="Aryal R."/>
            <person name="Dudchenko O."/>
            <person name="Sargent D.J."/>
            <person name="Mead D."/>
            <person name="Buti M."/>
            <person name="Cavallini A."/>
            <person name="Hytonen T."/>
            <person name="Andres J."/>
            <person name="Pham M."/>
            <person name="Weisz D."/>
            <person name="Mascagni F."/>
            <person name="Usai G."/>
            <person name="Natali L."/>
            <person name="Bassil N."/>
            <person name="Fernandez G.E."/>
            <person name="Lomsadze A."/>
            <person name="Armour M."/>
            <person name="Olukolu B."/>
            <person name="Poorten T."/>
            <person name="Britton C."/>
            <person name="Davik J."/>
            <person name="Ashrafi H."/>
            <person name="Aiden E.L."/>
            <person name="Borodovsky M."/>
            <person name="Worthington M."/>
        </authorList>
    </citation>
    <scope>NUCLEOTIDE SEQUENCE [LARGE SCALE GENOMIC DNA]</scope>
    <source>
        <strain evidence="2">PI 553951</strain>
    </source>
</reference>
<sequence length="175" mass="20053">MEMFKPQLEICSLTKDLSRFYGASTSEQTINKNRIEMETASYHFNTESESRTTRGDKTAVKKSLMLGCSSREAQTSINGKAVLSSSSEIEELNERLRILEEETETMKQELFESAEERKKLMNEIYQQFEMFTREFKFSDANTNVNSSEDERIGTSLSNILQEDLADTLALLNVTQ</sequence>
<evidence type="ECO:0000313" key="2">
    <source>
        <dbReference type="EMBL" id="KAK9923064.1"/>
    </source>
</evidence>
<evidence type="ECO:0000256" key="1">
    <source>
        <dbReference type="SAM" id="Coils"/>
    </source>
</evidence>
<dbReference type="Proteomes" id="UP001457282">
    <property type="component" value="Unassembled WGS sequence"/>
</dbReference>
<name>A0AAW1WE72_RUBAR</name>